<dbReference type="Proteomes" id="UP000193689">
    <property type="component" value="Unassembled WGS sequence"/>
</dbReference>
<keyword evidence="4" id="KW-0560">Oxidoreductase</keyword>
<organism evidence="7 8">
    <name type="scientific">Pseudomassariella vexata</name>
    <dbReference type="NCBI Taxonomy" id="1141098"/>
    <lineage>
        <taxon>Eukaryota</taxon>
        <taxon>Fungi</taxon>
        <taxon>Dikarya</taxon>
        <taxon>Ascomycota</taxon>
        <taxon>Pezizomycotina</taxon>
        <taxon>Sordariomycetes</taxon>
        <taxon>Xylariomycetidae</taxon>
        <taxon>Amphisphaeriales</taxon>
        <taxon>Pseudomassariaceae</taxon>
        <taxon>Pseudomassariella</taxon>
    </lineage>
</organism>
<dbReference type="PRINTS" id="PR00465">
    <property type="entry name" value="EP450IV"/>
</dbReference>
<comment type="cofactor">
    <cofactor evidence="1">
        <name>heme</name>
        <dbReference type="ChEBI" id="CHEBI:30413"/>
    </cofactor>
</comment>
<dbReference type="SUPFAM" id="SSF48264">
    <property type="entry name" value="Cytochrome P450"/>
    <property type="match status" value="1"/>
</dbReference>
<evidence type="ECO:0000256" key="2">
    <source>
        <dbReference type="ARBA" id="ARBA00010617"/>
    </source>
</evidence>
<dbReference type="Gene3D" id="1.10.630.10">
    <property type="entry name" value="Cytochrome P450"/>
    <property type="match status" value="1"/>
</dbReference>
<evidence type="ECO:0000256" key="1">
    <source>
        <dbReference type="ARBA" id="ARBA00001971"/>
    </source>
</evidence>
<dbReference type="AlphaFoldDB" id="A0A1Y2E167"/>
<keyword evidence="8" id="KW-1185">Reference proteome</keyword>
<evidence type="ECO:0000256" key="3">
    <source>
        <dbReference type="ARBA" id="ARBA00022723"/>
    </source>
</evidence>
<evidence type="ECO:0000313" key="8">
    <source>
        <dbReference type="Proteomes" id="UP000193689"/>
    </source>
</evidence>
<dbReference type="RefSeq" id="XP_040716434.1">
    <property type="nucleotide sequence ID" value="XM_040860177.1"/>
</dbReference>
<dbReference type="InParanoid" id="A0A1Y2E167"/>
<dbReference type="OrthoDB" id="1844152at2759"/>
<keyword evidence="3" id="KW-0479">Metal-binding</keyword>
<comment type="caution">
    <text evidence="7">The sequence shown here is derived from an EMBL/GenBank/DDBJ whole genome shotgun (WGS) entry which is preliminary data.</text>
</comment>
<dbReference type="InterPro" id="IPR036396">
    <property type="entry name" value="Cyt_P450_sf"/>
</dbReference>
<gene>
    <name evidence="7" type="ORF">BCR38DRAFT_432310</name>
</gene>
<sequence>MAIECPTYAIKYDSDRFPEAENFRFHRLCKKAMSESADVSTQNQFVNVNQNSSAIGYGHHACPGRFFAGNEIKIIVVNKLLRCEPKLVEGLAAGMATRNLRSW</sequence>
<evidence type="ECO:0000256" key="6">
    <source>
        <dbReference type="ARBA" id="ARBA00023033"/>
    </source>
</evidence>
<evidence type="ECO:0000313" key="7">
    <source>
        <dbReference type="EMBL" id="ORY65282.1"/>
    </source>
</evidence>
<dbReference type="GO" id="GO:0004497">
    <property type="term" value="F:monooxygenase activity"/>
    <property type="evidence" value="ECO:0007669"/>
    <property type="project" value="UniProtKB-KW"/>
</dbReference>
<protein>
    <recommendedName>
        <fullName evidence="9">Cytochrome P450</fullName>
    </recommendedName>
</protein>
<comment type="similarity">
    <text evidence="2">Belongs to the cytochrome P450 family.</text>
</comment>
<evidence type="ECO:0000256" key="4">
    <source>
        <dbReference type="ARBA" id="ARBA00023002"/>
    </source>
</evidence>
<dbReference type="STRING" id="1141098.A0A1Y2E167"/>
<accession>A0A1Y2E167</accession>
<keyword evidence="5" id="KW-0408">Iron</keyword>
<dbReference type="GO" id="GO:0016705">
    <property type="term" value="F:oxidoreductase activity, acting on paired donors, with incorporation or reduction of molecular oxygen"/>
    <property type="evidence" value="ECO:0007669"/>
    <property type="project" value="InterPro"/>
</dbReference>
<dbReference type="GO" id="GO:0005506">
    <property type="term" value="F:iron ion binding"/>
    <property type="evidence" value="ECO:0007669"/>
    <property type="project" value="InterPro"/>
</dbReference>
<keyword evidence="6" id="KW-0503">Monooxygenase</keyword>
<dbReference type="EMBL" id="MCFJ01000006">
    <property type="protein sequence ID" value="ORY65282.1"/>
    <property type="molecule type" value="Genomic_DNA"/>
</dbReference>
<dbReference type="GO" id="GO:0020037">
    <property type="term" value="F:heme binding"/>
    <property type="evidence" value="ECO:0007669"/>
    <property type="project" value="InterPro"/>
</dbReference>
<dbReference type="InterPro" id="IPR001128">
    <property type="entry name" value="Cyt_P450"/>
</dbReference>
<evidence type="ECO:0008006" key="9">
    <source>
        <dbReference type="Google" id="ProtNLM"/>
    </source>
</evidence>
<dbReference type="PANTHER" id="PTHR46206:SF7">
    <property type="entry name" value="P450, PUTATIVE (EUROFUNG)-RELATED"/>
    <property type="match status" value="1"/>
</dbReference>
<dbReference type="GeneID" id="63776389"/>
<reference evidence="7 8" key="1">
    <citation type="submission" date="2016-07" db="EMBL/GenBank/DDBJ databases">
        <title>Pervasive Adenine N6-methylation of Active Genes in Fungi.</title>
        <authorList>
            <consortium name="DOE Joint Genome Institute"/>
            <person name="Mondo S.J."/>
            <person name="Dannebaum R.O."/>
            <person name="Kuo R.C."/>
            <person name="Labutti K."/>
            <person name="Haridas S."/>
            <person name="Kuo A."/>
            <person name="Salamov A."/>
            <person name="Ahrendt S.R."/>
            <person name="Lipzen A."/>
            <person name="Sullivan W."/>
            <person name="Andreopoulos W.B."/>
            <person name="Clum A."/>
            <person name="Lindquist E."/>
            <person name="Daum C."/>
            <person name="Ramamoorthy G.K."/>
            <person name="Gryganskyi A."/>
            <person name="Culley D."/>
            <person name="Magnuson J.K."/>
            <person name="James T.Y."/>
            <person name="O'Malley M.A."/>
            <person name="Stajich J.E."/>
            <person name="Spatafora J.W."/>
            <person name="Visel A."/>
            <person name="Grigoriev I.V."/>
        </authorList>
    </citation>
    <scope>NUCLEOTIDE SEQUENCE [LARGE SCALE GENOMIC DNA]</scope>
    <source>
        <strain evidence="7 8">CBS 129021</strain>
    </source>
</reference>
<evidence type="ECO:0000256" key="5">
    <source>
        <dbReference type="ARBA" id="ARBA00023004"/>
    </source>
</evidence>
<name>A0A1Y2E167_9PEZI</name>
<dbReference type="Pfam" id="PF00067">
    <property type="entry name" value="p450"/>
    <property type="match status" value="1"/>
</dbReference>
<dbReference type="InterPro" id="IPR002403">
    <property type="entry name" value="Cyt_P450_E_grp-IV"/>
</dbReference>
<proteinExistence type="inferred from homology"/>
<dbReference type="PANTHER" id="PTHR46206">
    <property type="entry name" value="CYTOCHROME P450"/>
    <property type="match status" value="1"/>
</dbReference>